<evidence type="ECO:0000256" key="12">
    <source>
        <dbReference type="NCBIfam" id="TIGR04265"/>
    </source>
</evidence>
<evidence type="ECO:0000313" key="16">
    <source>
        <dbReference type="Proteomes" id="UP000217895"/>
    </source>
</evidence>
<feature type="transmembrane region" description="Helical" evidence="13">
    <location>
        <begin position="6"/>
        <end position="27"/>
    </location>
</feature>
<dbReference type="SMART" id="SM00155">
    <property type="entry name" value="PLDc"/>
    <property type="match status" value="2"/>
</dbReference>
<sequence length="480" mass="54098">MLSVGSSVQIFSILTIVVHLLGIVNAAHAVMNVRSSRGAVAWSISLLTIPWLAIPLYWILGRNRFYGYAEALQAAYIEHNAQAKEAYQEILECKAELPPEFSPLQELADSLTTIPFTTGNFAELLVNGKETFTAMLTAIQNATDYILIQTYTLDDDQIGNEFCKALIHKSMQGVRVYLLYDGIGTRGLARSYLRSLRQAGVRVNTFKSTKGRGNRWQINFRNHRKILIVDGAIGFVGGLNIADEYLGYKPPLSPWRDTHVRVQGTSVKCLQGSFLGDWFWATRRLPQVQWNVDPKPEFDQVALVLPTGPADQVPACTLFFVNAINQAKQRLWIASPYFVPDDSIATALKLAAIRGVDVRILLPNRPDHYMVYFCAFSYYMEMQTAGVRIYRYQPGFMHQKVILIDDAIAGVGTVNLDNRSFQLNFEVTLFVIHQAFVEAVEAMLQDDLQLCYLVTPSDYQQQSLWLKLVARIARLFAPIL</sequence>
<evidence type="ECO:0000256" key="13">
    <source>
        <dbReference type="SAM" id="Phobius"/>
    </source>
</evidence>
<dbReference type="PROSITE" id="PS50035">
    <property type="entry name" value="PLD"/>
    <property type="match status" value="2"/>
</dbReference>
<keyword evidence="4" id="KW-0808">Transferase</keyword>
<dbReference type="FunFam" id="3.30.870.10:FF:000014">
    <property type="entry name" value="Cardiolipin synthase"/>
    <property type="match status" value="1"/>
</dbReference>
<dbReference type="NCBIfam" id="TIGR04265">
    <property type="entry name" value="bac_cardiolipin"/>
    <property type="match status" value="1"/>
</dbReference>
<evidence type="ECO:0000256" key="2">
    <source>
        <dbReference type="ARBA" id="ARBA00022475"/>
    </source>
</evidence>
<keyword evidence="2" id="KW-1003">Cell membrane</keyword>
<protein>
    <recommendedName>
        <fullName evidence="12">Cardiolipin synthase</fullName>
        <ecNumber evidence="12">2.7.8.-</ecNumber>
    </recommendedName>
</protein>
<dbReference type="InterPro" id="IPR001736">
    <property type="entry name" value="PLipase_D/transphosphatidylase"/>
</dbReference>
<keyword evidence="6" id="KW-0677">Repeat</keyword>
<keyword evidence="8" id="KW-0443">Lipid metabolism</keyword>
<dbReference type="EC" id="2.7.8.-" evidence="12"/>
<evidence type="ECO:0000256" key="8">
    <source>
        <dbReference type="ARBA" id="ARBA00023098"/>
    </source>
</evidence>
<dbReference type="InterPro" id="IPR022924">
    <property type="entry name" value="Cardiolipin_synthase"/>
</dbReference>
<feature type="transmembrane region" description="Helical" evidence="13">
    <location>
        <begin position="39"/>
        <end position="60"/>
    </location>
</feature>
<evidence type="ECO:0000256" key="7">
    <source>
        <dbReference type="ARBA" id="ARBA00022989"/>
    </source>
</evidence>
<evidence type="ECO:0000256" key="4">
    <source>
        <dbReference type="ARBA" id="ARBA00022679"/>
    </source>
</evidence>
<dbReference type="Proteomes" id="UP000217895">
    <property type="component" value="Chromosome"/>
</dbReference>
<evidence type="ECO:0000256" key="1">
    <source>
        <dbReference type="ARBA" id="ARBA00004236"/>
    </source>
</evidence>
<evidence type="ECO:0000313" key="15">
    <source>
        <dbReference type="EMBL" id="BAY56644.1"/>
    </source>
</evidence>
<evidence type="ECO:0000256" key="11">
    <source>
        <dbReference type="ARBA" id="ARBA00023264"/>
    </source>
</evidence>
<proteinExistence type="predicted"/>
<keyword evidence="11" id="KW-1208">Phospholipid metabolism</keyword>
<dbReference type="EMBL" id="AP018203">
    <property type="protein sequence ID" value="BAY56644.1"/>
    <property type="molecule type" value="Genomic_DNA"/>
</dbReference>
<dbReference type="PANTHER" id="PTHR21248:SF22">
    <property type="entry name" value="PHOSPHOLIPASE D"/>
    <property type="match status" value="1"/>
</dbReference>
<comment type="subcellular location">
    <subcellularLocation>
        <location evidence="1">Cell membrane</location>
    </subcellularLocation>
</comment>
<dbReference type="GO" id="GO:0008808">
    <property type="term" value="F:cardiolipin synthase activity"/>
    <property type="evidence" value="ECO:0007669"/>
    <property type="project" value="UniProtKB-UniRule"/>
</dbReference>
<reference evidence="15 16" key="1">
    <citation type="submission" date="2017-06" db="EMBL/GenBank/DDBJ databases">
        <title>Genome sequencing of cyanobaciteial culture collection at National Institute for Environmental Studies (NIES).</title>
        <authorList>
            <person name="Hirose Y."/>
            <person name="Shimura Y."/>
            <person name="Fujisawa T."/>
            <person name="Nakamura Y."/>
            <person name="Kawachi M."/>
        </authorList>
    </citation>
    <scope>NUCLEOTIDE SEQUENCE [LARGE SCALE GENOMIC DNA]</scope>
    <source>
        <strain evidence="15 16">NIES-2135</strain>
    </source>
</reference>
<dbReference type="Pfam" id="PF13091">
    <property type="entry name" value="PLDc_2"/>
    <property type="match status" value="2"/>
</dbReference>
<feature type="domain" description="PLD phosphodiesterase" evidence="14">
    <location>
        <begin position="218"/>
        <end position="245"/>
    </location>
</feature>
<feature type="domain" description="PLD phosphodiesterase" evidence="14">
    <location>
        <begin position="393"/>
        <end position="420"/>
    </location>
</feature>
<keyword evidence="7 13" id="KW-1133">Transmembrane helix</keyword>
<evidence type="ECO:0000256" key="10">
    <source>
        <dbReference type="ARBA" id="ARBA00023209"/>
    </source>
</evidence>
<gene>
    <name evidence="15" type="ORF">NIES2135_34790</name>
</gene>
<organism evidence="15 16">
    <name type="scientific">Leptolyngbya boryana NIES-2135</name>
    <dbReference type="NCBI Taxonomy" id="1973484"/>
    <lineage>
        <taxon>Bacteria</taxon>
        <taxon>Bacillati</taxon>
        <taxon>Cyanobacteriota</taxon>
        <taxon>Cyanophyceae</taxon>
        <taxon>Leptolyngbyales</taxon>
        <taxon>Leptolyngbyaceae</taxon>
        <taxon>Leptolyngbya group</taxon>
        <taxon>Leptolyngbya</taxon>
    </lineage>
</organism>
<dbReference type="CDD" id="cd09161">
    <property type="entry name" value="PLDc_PaCLS_like_2"/>
    <property type="match status" value="1"/>
</dbReference>
<evidence type="ECO:0000256" key="5">
    <source>
        <dbReference type="ARBA" id="ARBA00022692"/>
    </source>
</evidence>
<evidence type="ECO:0000256" key="3">
    <source>
        <dbReference type="ARBA" id="ARBA00022516"/>
    </source>
</evidence>
<dbReference type="PANTHER" id="PTHR21248">
    <property type="entry name" value="CARDIOLIPIN SYNTHASE"/>
    <property type="match status" value="1"/>
</dbReference>
<keyword evidence="10" id="KW-0594">Phospholipid biosynthesis</keyword>
<dbReference type="InterPro" id="IPR025202">
    <property type="entry name" value="PLD-like_dom"/>
</dbReference>
<keyword evidence="16" id="KW-1185">Reference proteome</keyword>
<keyword evidence="3" id="KW-0444">Lipid biosynthesis</keyword>
<keyword evidence="9 13" id="KW-0472">Membrane</keyword>
<evidence type="ECO:0000259" key="14">
    <source>
        <dbReference type="PROSITE" id="PS50035"/>
    </source>
</evidence>
<evidence type="ECO:0000256" key="9">
    <source>
        <dbReference type="ARBA" id="ARBA00023136"/>
    </source>
</evidence>
<evidence type="ECO:0000256" key="6">
    <source>
        <dbReference type="ARBA" id="ARBA00022737"/>
    </source>
</evidence>
<dbReference type="GO" id="GO:0005886">
    <property type="term" value="C:plasma membrane"/>
    <property type="evidence" value="ECO:0007669"/>
    <property type="project" value="UniProtKB-SubCell"/>
</dbReference>
<dbReference type="GO" id="GO:0032049">
    <property type="term" value="P:cardiolipin biosynthetic process"/>
    <property type="evidence" value="ECO:0007669"/>
    <property type="project" value="UniProtKB-UniRule"/>
</dbReference>
<name>A0A1Z4JIU6_LEPBY</name>
<accession>A0A1Z4JIU6</accession>
<keyword evidence="5 13" id="KW-0812">Transmembrane</keyword>
<dbReference type="Gene3D" id="3.30.870.10">
    <property type="entry name" value="Endonuclease Chain A"/>
    <property type="match status" value="2"/>
</dbReference>
<dbReference type="SUPFAM" id="SSF56024">
    <property type="entry name" value="Phospholipase D/nuclease"/>
    <property type="match status" value="2"/>
</dbReference>
<dbReference type="AlphaFoldDB" id="A0A1Z4JIU6"/>